<feature type="compositionally biased region" description="Acidic residues" evidence="2">
    <location>
        <begin position="239"/>
        <end position="253"/>
    </location>
</feature>
<dbReference type="Proteomes" id="UP000800041">
    <property type="component" value="Unassembled WGS sequence"/>
</dbReference>
<evidence type="ECO:0000256" key="1">
    <source>
        <dbReference type="SAM" id="Coils"/>
    </source>
</evidence>
<keyword evidence="1" id="KW-0175">Coiled coil</keyword>
<organism evidence="3 4">
    <name type="scientific">Aulographum hederae CBS 113979</name>
    <dbReference type="NCBI Taxonomy" id="1176131"/>
    <lineage>
        <taxon>Eukaryota</taxon>
        <taxon>Fungi</taxon>
        <taxon>Dikarya</taxon>
        <taxon>Ascomycota</taxon>
        <taxon>Pezizomycotina</taxon>
        <taxon>Dothideomycetes</taxon>
        <taxon>Pleosporomycetidae</taxon>
        <taxon>Aulographales</taxon>
        <taxon>Aulographaceae</taxon>
    </lineage>
</organism>
<dbReference type="EMBL" id="ML977143">
    <property type="protein sequence ID" value="KAF1990107.1"/>
    <property type="molecule type" value="Genomic_DNA"/>
</dbReference>
<reference evidence="3" key="1">
    <citation type="journal article" date="2020" name="Stud. Mycol.">
        <title>101 Dothideomycetes genomes: a test case for predicting lifestyles and emergence of pathogens.</title>
        <authorList>
            <person name="Haridas S."/>
            <person name="Albert R."/>
            <person name="Binder M."/>
            <person name="Bloem J."/>
            <person name="Labutti K."/>
            <person name="Salamov A."/>
            <person name="Andreopoulos B."/>
            <person name="Baker S."/>
            <person name="Barry K."/>
            <person name="Bills G."/>
            <person name="Bluhm B."/>
            <person name="Cannon C."/>
            <person name="Castanera R."/>
            <person name="Culley D."/>
            <person name="Daum C."/>
            <person name="Ezra D."/>
            <person name="Gonzalez J."/>
            <person name="Henrissat B."/>
            <person name="Kuo A."/>
            <person name="Liang C."/>
            <person name="Lipzen A."/>
            <person name="Lutzoni F."/>
            <person name="Magnuson J."/>
            <person name="Mondo S."/>
            <person name="Nolan M."/>
            <person name="Ohm R."/>
            <person name="Pangilinan J."/>
            <person name="Park H.-J."/>
            <person name="Ramirez L."/>
            <person name="Alfaro M."/>
            <person name="Sun H."/>
            <person name="Tritt A."/>
            <person name="Yoshinaga Y."/>
            <person name="Zwiers L.-H."/>
            <person name="Turgeon B."/>
            <person name="Goodwin S."/>
            <person name="Spatafora J."/>
            <person name="Crous P."/>
            <person name="Grigoriev I."/>
        </authorList>
    </citation>
    <scope>NUCLEOTIDE SEQUENCE</scope>
    <source>
        <strain evidence="3">CBS 113979</strain>
    </source>
</reference>
<evidence type="ECO:0000313" key="3">
    <source>
        <dbReference type="EMBL" id="KAF1990107.1"/>
    </source>
</evidence>
<name>A0A6G1HAL8_9PEZI</name>
<evidence type="ECO:0000256" key="2">
    <source>
        <dbReference type="SAM" id="MobiDB-lite"/>
    </source>
</evidence>
<dbReference type="AlphaFoldDB" id="A0A6G1HAL8"/>
<protein>
    <submittedName>
        <fullName evidence="3">Uncharacterized protein</fullName>
    </submittedName>
</protein>
<feature type="compositionally biased region" description="Acidic residues" evidence="2">
    <location>
        <begin position="293"/>
        <end position="322"/>
    </location>
</feature>
<feature type="region of interest" description="Disordered" evidence="2">
    <location>
        <begin position="1"/>
        <end position="100"/>
    </location>
</feature>
<gene>
    <name evidence="3" type="ORF">K402DRAFT_248140</name>
</gene>
<keyword evidence="4" id="KW-1185">Reference proteome</keyword>
<sequence length="351" mass="39295">MESSNDHLTPPPTKKRGRPPKMSSIPPPPPPNKVTHHKAPSTSQAPPPKRNRVSTIIAPRTNVPYTDEPSTNDATADTSRTDTPGTTSQRRVTEPARHSYTGSSLLGALVRGDPLDYDTSVAELRQRQQSIIHDLTTYKSPAKGVGATANPPKSNERIETAKWVRTELERLAKLFEIDVRRLHEEFKAVRAVAARFEEEVKLRVTAKGSEAIEFDVLPREWTPPPAEPKKRRKRKGKENEEENERDDGMETEMENEKGKEKEKAREKKKDTEMAERRASAPISISSDQQSESGQEDEGEETNEPGEENGEEEEEEEEEEAESGIECNTDGLGEREQTAAFALTMLQRGPQQ</sequence>
<feature type="region of interest" description="Disordered" evidence="2">
    <location>
        <begin position="217"/>
        <end position="351"/>
    </location>
</feature>
<feature type="compositionally biased region" description="Basic and acidic residues" evidence="2">
    <location>
        <begin position="254"/>
        <end position="278"/>
    </location>
</feature>
<feature type="coiled-coil region" evidence="1">
    <location>
        <begin position="165"/>
        <end position="199"/>
    </location>
</feature>
<feature type="compositionally biased region" description="Polar residues" evidence="2">
    <location>
        <begin position="68"/>
        <end position="90"/>
    </location>
</feature>
<accession>A0A6G1HAL8</accession>
<evidence type="ECO:0000313" key="4">
    <source>
        <dbReference type="Proteomes" id="UP000800041"/>
    </source>
</evidence>
<proteinExistence type="predicted"/>